<feature type="domain" description="RecX first three-helical" evidence="8">
    <location>
        <begin position="16"/>
        <end position="53"/>
    </location>
</feature>
<evidence type="ECO:0000313" key="11">
    <source>
        <dbReference type="Proteomes" id="UP000183760"/>
    </source>
</evidence>
<evidence type="ECO:0000313" key="10">
    <source>
        <dbReference type="EMBL" id="SEU36161.1"/>
    </source>
</evidence>
<dbReference type="EMBL" id="FOIB01000011">
    <property type="protein sequence ID" value="SEU36161.1"/>
    <property type="molecule type" value="Genomic_DNA"/>
</dbReference>
<evidence type="ECO:0000259" key="7">
    <source>
        <dbReference type="Pfam" id="PF21981"/>
    </source>
</evidence>
<evidence type="ECO:0000256" key="4">
    <source>
        <dbReference type="ARBA" id="ARBA00022490"/>
    </source>
</evidence>
<dbReference type="InterPro" id="IPR053925">
    <property type="entry name" value="RecX_HTH_3rd"/>
</dbReference>
<protein>
    <recommendedName>
        <fullName evidence="3 5">Regulatory protein RecX</fullName>
    </recommendedName>
</protein>
<evidence type="ECO:0000313" key="12">
    <source>
        <dbReference type="Proteomes" id="UP000321514"/>
    </source>
</evidence>
<evidence type="ECO:0000259" key="6">
    <source>
        <dbReference type="Pfam" id="PF02631"/>
    </source>
</evidence>
<dbReference type="GO" id="GO:0006282">
    <property type="term" value="P:regulation of DNA repair"/>
    <property type="evidence" value="ECO:0007669"/>
    <property type="project" value="UniProtKB-UniRule"/>
</dbReference>
<reference evidence="9 12" key="2">
    <citation type="submission" date="2019-07" db="EMBL/GenBank/DDBJ databases">
        <title>Whole genome shotgun sequence of Myxococcus fulvus NBRC 100333.</title>
        <authorList>
            <person name="Hosoyama A."/>
            <person name="Uohara A."/>
            <person name="Ohji S."/>
            <person name="Ichikawa N."/>
        </authorList>
    </citation>
    <scope>NUCLEOTIDE SEQUENCE [LARGE SCALE GENOMIC DNA]</scope>
    <source>
        <strain evidence="9 12">NBRC 100333</strain>
    </source>
</reference>
<proteinExistence type="inferred from homology"/>
<dbReference type="GO" id="GO:0005737">
    <property type="term" value="C:cytoplasm"/>
    <property type="evidence" value="ECO:0007669"/>
    <property type="project" value="UniProtKB-SubCell"/>
</dbReference>
<dbReference type="Proteomes" id="UP000321514">
    <property type="component" value="Unassembled WGS sequence"/>
</dbReference>
<name>A0A511TEY1_MYXFU</name>
<dbReference type="OrthoDB" id="5295441at2"/>
<dbReference type="InterPro" id="IPR036388">
    <property type="entry name" value="WH-like_DNA-bd_sf"/>
</dbReference>
<feature type="domain" description="RecX third three-helical" evidence="7">
    <location>
        <begin position="113"/>
        <end position="155"/>
    </location>
</feature>
<dbReference type="AlphaFoldDB" id="A0A511TEY1"/>
<evidence type="ECO:0000256" key="5">
    <source>
        <dbReference type="HAMAP-Rule" id="MF_01114"/>
    </source>
</evidence>
<evidence type="ECO:0000256" key="1">
    <source>
        <dbReference type="ARBA" id="ARBA00004496"/>
    </source>
</evidence>
<dbReference type="Pfam" id="PF21982">
    <property type="entry name" value="RecX_HTH1"/>
    <property type="match status" value="1"/>
</dbReference>
<comment type="subcellular location">
    <subcellularLocation>
        <location evidence="1 5">Cytoplasm</location>
    </subcellularLocation>
</comment>
<dbReference type="RefSeq" id="WP_046712183.1">
    <property type="nucleotide sequence ID" value="NZ_BJXR01000068.1"/>
</dbReference>
<dbReference type="PANTHER" id="PTHR33602">
    <property type="entry name" value="REGULATORY PROTEIN RECX FAMILY PROTEIN"/>
    <property type="match status" value="1"/>
</dbReference>
<dbReference type="STRING" id="1334629.MFUL124B02_12320"/>
<dbReference type="InterPro" id="IPR053924">
    <property type="entry name" value="RecX_HTH_2nd"/>
</dbReference>
<dbReference type="Pfam" id="PF02631">
    <property type="entry name" value="RecX_HTH2"/>
    <property type="match status" value="1"/>
</dbReference>
<dbReference type="Gene3D" id="1.10.10.10">
    <property type="entry name" value="Winged helix-like DNA-binding domain superfamily/Winged helix DNA-binding domain"/>
    <property type="match status" value="3"/>
</dbReference>
<dbReference type="HAMAP" id="MF_01114">
    <property type="entry name" value="RecX"/>
    <property type="match status" value="1"/>
</dbReference>
<dbReference type="InterPro" id="IPR053926">
    <property type="entry name" value="RecX_HTH_1st"/>
</dbReference>
<evidence type="ECO:0000256" key="2">
    <source>
        <dbReference type="ARBA" id="ARBA00009695"/>
    </source>
</evidence>
<dbReference type="Proteomes" id="UP000183760">
    <property type="component" value="Unassembled WGS sequence"/>
</dbReference>
<organism evidence="9 12">
    <name type="scientific">Myxococcus fulvus</name>
    <dbReference type="NCBI Taxonomy" id="33"/>
    <lineage>
        <taxon>Bacteria</taxon>
        <taxon>Pseudomonadati</taxon>
        <taxon>Myxococcota</taxon>
        <taxon>Myxococcia</taxon>
        <taxon>Myxococcales</taxon>
        <taxon>Cystobacterineae</taxon>
        <taxon>Myxococcaceae</taxon>
        <taxon>Myxococcus</taxon>
    </lineage>
</organism>
<reference evidence="10 11" key="1">
    <citation type="submission" date="2016-10" db="EMBL/GenBank/DDBJ databases">
        <authorList>
            <person name="Varghese N."/>
            <person name="Submissions S."/>
        </authorList>
    </citation>
    <scope>NUCLEOTIDE SEQUENCE [LARGE SCALE GENOMIC DNA]</scope>
    <source>
        <strain evidence="10 11">DSM 16525</strain>
    </source>
</reference>
<dbReference type="InterPro" id="IPR003783">
    <property type="entry name" value="Regulatory_RecX"/>
</dbReference>
<dbReference type="Pfam" id="PF21981">
    <property type="entry name" value="RecX_HTH3"/>
    <property type="match status" value="1"/>
</dbReference>
<comment type="caution">
    <text evidence="9">The sequence shown here is derived from an EMBL/GenBank/DDBJ whole genome shotgun (WGS) entry which is preliminary data.</text>
</comment>
<evidence type="ECO:0000256" key="3">
    <source>
        <dbReference type="ARBA" id="ARBA00018111"/>
    </source>
</evidence>
<accession>A0A511TEY1</accession>
<comment type="similarity">
    <text evidence="2 5">Belongs to the RecX family.</text>
</comment>
<dbReference type="PANTHER" id="PTHR33602:SF1">
    <property type="entry name" value="REGULATORY PROTEIN RECX FAMILY PROTEIN"/>
    <property type="match status" value="1"/>
</dbReference>
<comment type="function">
    <text evidence="5">Modulates RecA activity.</text>
</comment>
<sequence length="167" mass="17775">MLPEEEGPEAVQRATDAGLKLLGIRARTRQELLQALEKKGFAPSVRDAALARLEGWGYLDDTRFGEERAASLLRSGKGPASVLQKLQSHGLSEDAAKGALASATDAVDFDATAAARAVLEKRGLTARPLDEKAWARAARLLSGRGFSEDVIQQLLGEPSLDPSGPDE</sequence>
<dbReference type="EMBL" id="BJXR01000068">
    <property type="protein sequence ID" value="GEN12735.1"/>
    <property type="molecule type" value="Genomic_DNA"/>
</dbReference>
<keyword evidence="11" id="KW-1185">Reference proteome</keyword>
<feature type="domain" description="RecX second three-helical" evidence="6">
    <location>
        <begin position="60"/>
        <end position="100"/>
    </location>
</feature>
<keyword evidence="4 5" id="KW-0963">Cytoplasm</keyword>
<gene>
    <name evidence="5" type="primary">recX</name>
    <name evidence="9" type="ORF">MFU01_77720</name>
    <name evidence="10" type="ORF">SAMN05443572_111108</name>
</gene>
<evidence type="ECO:0000259" key="8">
    <source>
        <dbReference type="Pfam" id="PF21982"/>
    </source>
</evidence>
<evidence type="ECO:0000313" key="9">
    <source>
        <dbReference type="EMBL" id="GEN12735.1"/>
    </source>
</evidence>